<evidence type="ECO:0000256" key="1">
    <source>
        <dbReference type="SAM" id="SignalP"/>
    </source>
</evidence>
<organism evidence="2 3">
    <name type="scientific">Cymbomonas tetramitiformis</name>
    <dbReference type="NCBI Taxonomy" id="36881"/>
    <lineage>
        <taxon>Eukaryota</taxon>
        <taxon>Viridiplantae</taxon>
        <taxon>Chlorophyta</taxon>
        <taxon>Pyramimonadophyceae</taxon>
        <taxon>Pyramimonadales</taxon>
        <taxon>Pyramimonadaceae</taxon>
        <taxon>Cymbomonas</taxon>
    </lineage>
</organism>
<dbReference type="EMBL" id="LGRX02034765">
    <property type="protein sequence ID" value="KAK3236929.1"/>
    <property type="molecule type" value="Genomic_DNA"/>
</dbReference>
<name>A0AAE0BJQ2_9CHLO</name>
<reference evidence="2 3" key="1">
    <citation type="journal article" date="2015" name="Genome Biol. Evol.">
        <title>Comparative Genomics of a Bacterivorous Green Alga Reveals Evolutionary Causalities and Consequences of Phago-Mixotrophic Mode of Nutrition.</title>
        <authorList>
            <person name="Burns J.A."/>
            <person name="Paasch A."/>
            <person name="Narechania A."/>
            <person name="Kim E."/>
        </authorList>
    </citation>
    <scope>NUCLEOTIDE SEQUENCE [LARGE SCALE GENOMIC DNA]</scope>
    <source>
        <strain evidence="2 3">PLY_AMNH</strain>
    </source>
</reference>
<proteinExistence type="predicted"/>
<dbReference type="Proteomes" id="UP001190700">
    <property type="component" value="Unassembled WGS sequence"/>
</dbReference>
<accession>A0AAE0BJQ2</accession>
<evidence type="ECO:0000313" key="3">
    <source>
        <dbReference type="Proteomes" id="UP001190700"/>
    </source>
</evidence>
<dbReference type="AlphaFoldDB" id="A0AAE0BJQ2"/>
<feature type="chain" id="PRO_5042125284" evidence="1">
    <location>
        <begin position="28"/>
        <end position="282"/>
    </location>
</feature>
<sequence length="282" mass="31962">MDFRTTKLAVPSLLTVLSLAFTQNVSADCSAWLQVHLAKTGGTFFRRLGEESADITSVRSADEAAALLRTNSSAVVECEYHVGFGIEHFTEWEQFCNQCDCIWHINIRQPHDYYKSMLQDDFLHGVLTAQAYKELTGTSTARDRSALKKSVHDQPDLVSEMLPGALVKIILRFAGEEYHNITDWKLALRQSFKFLRRFDIVGRTRDNFRTAGVIGRRLGINLMGAFPQKHYHSESFRAASSHNLALDKLHDKIITNALEKNSVDQDLYESTFFHCADEDDAP</sequence>
<protein>
    <submittedName>
        <fullName evidence="2">Uncharacterized protein</fullName>
    </submittedName>
</protein>
<feature type="signal peptide" evidence="1">
    <location>
        <begin position="1"/>
        <end position="27"/>
    </location>
</feature>
<keyword evidence="1" id="KW-0732">Signal</keyword>
<evidence type="ECO:0000313" key="2">
    <source>
        <dbReference type="EMBL" id="KAK3236929.1"/>
    </source>
</evidence>
<keyword evidence="3" id="KW-1185">Reference proteome</keyword>
<comment type="caution">
    <text evidence="2">The sequence shown here is derived from an EMBL/GenBank/DDBJ whole genome shotgun (WGS) entry which is preliminary data.</text>
</comment>
<gene>
    <name evidence="2" type="ORF">CYMTET_52963</name>
</gene>